<evidence type="ECO:0000313" key="3">
    <source>
        <dbReference type="Proteomes" id="UP000320225"/>
    </source>
</evidence>
<dbReference type="EMBL" id="VJND01000001">
    <property type="protein sequence ID" value="TSE27353.1"/>
    <property type="molecule type" value="Genomic_DNA"/>
</dbReference>
<sequence length="360" mass="39883">MTNDTVLRRLHALFPYESLEPQPMAVIDLAPAVPVKSSAATLLRAAGATGLRGPAVDPLELFEPARAIDEPVLLPTRALRIVLTALGVDPEYANGLARDSRPLIDAHVPPSRQHPFFTSDGVALPQPMITVGDWLEWLPHVRRASAAVDEVLRRGDDMLAFIASCADRIAGIPLFDPVDPPPDDSEEEGGADEDKAEKRLVCLAWRPGVPTPLRMAQHMEPSDPAERPHDWPVWTRPVLNHDAWHERHQRALQALTDRLGQPVFLTWLMVDDEVEQDGKGEGMESYVAHRWVAPHRHCAMFPESPLAQRLRQVIGAPTTEVLLDRLLDPALYADPFDVRAAAAQLLHGSGLDYVAFEYRP</sequence>
<dbReference type="RefSeq" id="WP_143892684.1">
    <property type="nucleotide sequence ID" value="NZ_VJND01000001.1"/>
</dbReference>
<comment type="caution">
    <text evidence="2">The sequence shown here is derived from an EMBL/GenBank/DDBJ whole genome shotgun (WGS) entry which is preliminary data.</text>
</comment>
<evidence type="ECO:0000256" key="1">
    <source>
        <dbReference type="SAM" id="MobiDB-lite"/>
    </source>
</evidence>
<dbReference type="AlphaFoldDB" id="A0A554WUW5"/>
<feature type="region of interest" description="Disordered" evidence="1">
    <location>
        <begin position="174"/>
        <end position="197"/>
    </location>
</feature>
<organism evidence="2 3">
    <name type="scientific">Tepidimonas sediminis</name>
    <dbReference type="NCBI Taxonomy" id="2588941"/>
    <lineage>
        <taxon>Bacteria</taxon>
        <taxon>Pseudomonadati</taxon>
        <taxon>Pseudomonadota</taxon>
        <taxon>Betaproteobacteria</taxon>
        <taxon>Burkholderiales</taxon>
        <taxon>Tepidimonas</taxon>
    </lineage>
</organism>
<accession>A0A554WUW5</accession>
<dbReference type="Proteomes" id="UP000320225">
    <property type="component" value="Unassembled WGS sequence"/>
</dbReference>
<protein>
    <submittedName>
        <fullName evidence="2">Uncharacterized protein</fullName>
    </submittedName>
</protein>
<name>A0A554WUW5_9BURK</name>
<gene>
    <name evidence="2" type="ORF">Tsedi_00186</name>
</gene>
<feature type="compositionally biased region" description="Acidic residues" evidence="1">
    <location>
        <begin position="181"/>
        <end position="191"/>
    </location>
</feature>
<keyword evidence="3" id="KW-1185">Reference proteome</keyword>
<reference evidence="2 3" key="1">
    <citation type="submission" date="2019-07" db="EMBL/GenBank/DDBJ databases">
        <title>Tepidimonas sediminis YIM 72259 draft genome.</title>
        <authorList>
            <person name="Da Costa M.S."/>
            <person name="Froufe H.J.C."/>
            <person name="Egas C."/>
            <person name="Albuquerque L."/>
        </authorList>
    </citation>
    <scope>NUCLEOTIDE SEQUENCE [LARGE SCALE GENOMIC DNA]</scope>
    <source>
        <strain evidence="2 3">YIM 72259</strain>
    </source>
</reference>
<evidence type="ECO:0000313" key="2">
    <source>
        <dbReference type="EMBL" id="TSE27353.1"/>
    </source>
</evidence>
<proteinExistence type="predicted"/>